<keyword evidence="3" id="KW-1185">Reference proteome</keyword>
<evidence type="ECO:0000313" key="3">
    <source>
        <dbReference type="Proteomes" id="UP001456524"/>
    </source>
</evidence>
<evidence type="ECO:0000313" key="2">
    <source>
        <dbReference type="EMBL" id="KAK8161845.1"/>
    </source>
</evidence>
<comment type="caution">
    <text evidence="2">The sequence shown here is derived from an EMBL/GenBank/DDBJ whole genome shotgun (WGS) entry which is preliminary data.</text>
</comment>
<feature type="compositionally biased region" description="Basic and acidic residues" evidence="1">
    <location>
        <begin position="246"/>
        <end position="256"/>
    </location>
</feature>
<dbReference type="EMBL" id="JBBWUH010000007">
    <property type="protein sequence ID" value="KAK8161845.1"/>
    <property type="molecule type" value="Genomic_DNA"/>
</dbReference>
<dbReference type="Proteomes" id="UP001456524">
    <property type="component" value="Unassembled WGS sequence"/>
</dbReference>
<feature type="region of interest" description="Disordered" evidence="1">
    <location>
        <begin position="221"/>
        <end position="256"/>
    </location>
</feature>
<feature type="compositionally biased region" description="Polar residues" evidence="1">
    <location>
        <begin position="227"/>
        <end position="244"/>
    </location>
</feature>
<accession>A0ABR1XNR2</accession>
<reference evidence="2 3" key="1">
    <citation type="journal article" date="2022" name="G3 (Bethesda)">
        <title>Enemy or ally: a genomic approach to elucidate the lifestyle of Phyllosticta citrichinaensis.</title>
        <authorList>
            <person name="Buijs V.A."/>
            <person name="Groenewald J.Z."/>
            <person name="Haridas S."/>
            <person name="LaButti K.M."/>
            <person name="Lipzen A."/>
            <person name="Martin F.M."/>
            <person name="Barry K."/>
            <person name="Grigoriev I.V."/>
            <person name="Crous P.W."/>
            <person name="Seidl M.F."/>
        </authorList>
    </citation>
    <scope>NUCLEOTIDE SEQUENCE [LARGE SCALE GENOMIC DNA]</scope>
    <source>
        <strain evidence="2 3">CBS 129764</strain>
    </source>
</reference>
<organism evidence="2 3">
    <name type="scientific">Phyllosticta citrichinensis</name>
    <dbReference type="NCBI Taxonomy" id="1130410"/>
    <lineage>
        <taxon>Eukaryota</taxon>
        <taxon>Fungi</taxon>
        <taxon>Dikarya</taxon>
        <taxon>Ascomycota</taxon>
        <taxon>Pezizomycotina</taxon>
        <taxon>Dothideomycetes</taxon>
        <taxon>Dothideomycetes incertae sedis</taxon>
        <taxon>Botryosphaeriales</taxon>
        <taxon>Phyllostictaceae</taxon>
        <taxon>Phyllosticta</taxon>
    </lineage>
</organism>
<evidence type="ECO:0000256" key="1">
    <source>
        <dbReference type="SAM" id="MobiDB-lite"/>
    </source>
</evidence>
<proteinExistence type="predicted"/>
<sequence length="256" mass="28209">MRCADVQEVREGKNEDDVMSVCQQGNRGMDRRTDGRTGVKTSRGLCDVPNGPARAARCLGQSTSLMSWWIACVVIKRSKRSGTWAAGWVGPFLDQSRGACVGTSDRRAKKVQYTSASSQGQPHADLVDLPFQCGTGRPSAATDSVARWIRRAGGAVEQSHAHPSSYHALAATQFCRSKQAEVRMLLWIVCGVALACMREQKGRSERATRQQRVKKIKIQKCGRERGGQTTKNPCGTTWLMSTPNREAGRKSLRERQ</sequence>
<gene>
    <name evidence="2" type="ORF">IWX90DRAFT_282504</name>
</gene>
<protein>
    <submittedName>
        <fullName evidence="2">Uncharacterized protein</fullName>
    </submittedName>
</protein>
<name>A0ABR1XNR2_9PEZI</name>